<feature type="domain" description="Lsr2 DNA-binding" evidence="4">
    <location>
        <begin position="90"/>
        <end position="125"/>
    </location>
</feature>
<name>A0ABR7WCU8_9ACTN</name>
<keyword evidence="6" id="KW-1185">Reference proteome</keyword>
<evidence type="ECO:0000313" key="6">
    <source>
        <dbReference type="Proteomes" id="UP000602395"/>
    </source>
</evidence>
<keyword evidence="1" id="KW-0238">DNA-binding</keyword>
<dbReference type="Proteomes" id="UP000602395">
    <property type="component" value="Unassembled WGS sequence"/>
</dbReference>
<gene>
    <name evidence="5" type="ORF">IDF66_11365</name>
</gene>
<evidence type="ECO:0000256" key="2">
    <source>
        <dbReference type="SAM" id="MobiDB-lite"/>
    </source>
</evidence>
<evidence type="ECO:0000256" key="1">
    <source>
        <dbReference type="ARBA" id="ARBA00023125"/>
    </source>
</evidence>
<organism evidence="5 6">
    <name type="scientific">Gordonia hankookensis</name>
    <dbReference type="NCBI Taxonomy" id="589403"/>
    <lineage>
        <taxon>Bacteria</taxon>
        <taxon>Bacillati</taxon>
        <taxon>Actinomycetota</taxon>
        <taxon>Actinomycetes</taxon>
        <taxon>Mycobacteriales</taxon>
        <taxon>Gordoniaceae</taxon>
        <taxon>Gordonia</taxon>
    </lineage>
</organism>
<dbReference type="RefSeq" id="WP_190266917.1">
    <property type="nucleotide sequence ID" value="NZ_BAABAD010000004.1"/>
</dbReference>
<dbReference type="Pfam" id="PF11774">
    <property type="entry name" value="Lsr2"/>
    <property type="match status" value="1"/>
</dbReference>
<evidence type="ECO:0000259" key="4">
    <source>
        <dbReference type="Pfam" id="PF23359"/>
    </source>
</evidence>
<dbReference type="Pfam" id="PF23359">
    <property type="entry name" value="Lsr2_DNA-bd"/>
    <property type="match status" value="1"/>
</dbReference>
<dbReference type="EMBL" id="JACWMS010000002">
    <property type="protein sequence ID" value="MBD1320188.1"/>
    <property type="molecule type" value="Genomic_DNA"/>
</dbReference>
<dbReference type="Gene3D" id="3.30.60.230">
    <property type="entry name" value="Lsr2, dimerization domain"/>
    <property type="match status" value="1"/>
</dbReference>
<evidence type="ECO:0000259" key="3">
    <source>
        <dbReference type="Pfam" id="PF11774"/>
    </source>
</evidence>
<dbReference type="InterPro" id="IPR055370">
    <property type="entry name" value="Lsr2_DNA-bd"/>
</dbReference>
<reference evidence="5 6" key="1">
    <citation type="submission" date="2020-09" db="EMBL/GenBank/DDBJ databases">
        <title>Novel species in genus Gordonia.</title>
        <authorList>
            <person name="Zhang G."/>
        </authorList>
    </citation>
    <scope>NUCLEOTIDE SEQUENCE [LARGE SCALE GENOMIC DNA]</scope>
    <source>
        <strain evidence="5 6">ON-33</strain>
    </source>
</reference>
<dbReference type="Gene3D" id="4.10.320.10">
    <property type="entry name" value="E3-binding domain"/>
    <property type="match status" value="1"/>
</dbReference>
<evidence type="ECO:0000313" key="5">
    <source>
        <dbReference type="EMBL" id="MBD1320188.1"/>
    </source>
</evidence>
<dbReference type="InterPro" id="IPR042261">
    <property type="entry name" value="Lsr2-like_dimerization"/>
</dbReference>
<proteinExistence type="predicted"/>
<dbReference type="InterPro" id="IPR036625">
    <property type="entry name" value="E3-bd_dom_sf"/>
</dbReference>
<feature type="region of interest" description="Disordered" evidence="2">
    <location>
        <begin position="63"/>
        <end position="95"/>
    </location>
</feature>
<dbReference type="InterPro" id="IPR024412">
    <property type="entry name" value="Lsr2_dim_dom"/>
</dbReference>
<sequence length="126" mass="14241">MAKVERVEFIDDLDGKPIDADDLNRVEFEVKLPGRQPVRYGMDLRTASVARFERDMGKYIAKADKMPRNGRATRPVRSSVDTTPSPAPAAPEQKRTIREWAIDNGYEISDRGRVPARIVEAYEAAH</sequence>
<accession>A0ABR7WCU8</accession>
<feature type="domain" description="Lsr2 dimerization" evidence="3">
    <location>
        <begin position="1"/>
        <end position="65"/>
    </location>
</feature>
<protein>
    <submittedName>
        <fullName evidence="5">Lsr2 family protein</fullName>
    </submittedName>
</protein>
<comment type="caution">
    <text evidence="5">The sequence shown here is derived from an EMBL/GenBank/DDBJ whole genome shotgun (WGS) entry which is preliminary data.</text>
</comment>